<dbReference type="Gene3D" id="6.10.140.1330">
    <property type="match status" value="1"/>
</dbReference>
<feature type="transmembrane region" description="Helical" evidence="12">
    <location>
        <begin position="480"/>
        <end position="498"/>
    </location>
</feature>
<feature type="transmembrane region" description="Helical" evidence="12">
    <location>
        <begin position="221"/>
        <end position="240"/>
    </location>
</feature>
<keyword evidence="15" id="KW-1185">Reference proteome</keyword>
<dbReference type="PANTHER" id="PTHR10110:SF191">
    <property type="entry name" value="SODIUM_HYDROGEN EXCHANGER 8"/>
    <property type="match status" value="1"/>
</dbReference>
<evidence type="ECO:0000256" key="12">
    <source>
        <dbReference type="SAM" id="Phobius"/>
    </source>
</evidence>
<dbReference type="NCBIfam" id="TIGR00840">
    <property type="entry name" value="b_cpa1"/>
    <property type="match status" value="1"/>
</dbReference>
<proteinExistence type="inferred from homology"/>
<keyword evidence="7" id="KW-0915">Sodium</keyword>
<dbReference type="OMA" id="HVIIVSK"/>
<dbReference type="AlphaFoldDB" id="A0A0B2URC1"/>
<feature type="domain" description="Cation/H+ exchanger transmembrane" evidence="13">
    <location>
        <begin position="176"/>
        <end position="572"/>
    </location>
</feature>
<feature type="transmembrane region" description="Helical" evidence="12">
    <location>
        <begin position="547"/>
        <end position="571"/>
    </location>
</feature>
<dbReference type="InterPro" id="IPR004709">
    <property type="entry name" value="NaH_exchanger"/>
</dbReference>
<comment type="caution">
    <text evidence="14">The sequence shown here is derived from an EMBL/GenBank/DDBJ whole genome shotgun (WGS) entry which is preliminary data.</text>
</comment>
<feature type="transmembrane region" description="Helical" evidence="12">
    <location>
        <begin position="361"/>
        <end position="386"/>
    </location>
</feature>
<feature type="transmembrane region" description="Helical" evidence="12">
    <location>
        <begin position="398"/>
        <end position="431"/>
    </location>
</feature>
<feature type="transmembrane region" description="Helical" evidence="12">
    <location>
        <begin position="290"/>
        <end position="309"/>
    </location>
</feature>
<reference evidence="14 15" key="1">
    <citation type="submission" date="2014-11" db="EMBL/GenBank/DDBJ databases">
        <title>Genetic blueprint of the zoonotic pathogen Toxocara canis.</title>
        <authorList>
            <person name="Zhu X.-Q."/>
            <person name="Korhonen P.K."/>
            <person name="Cai H."/>
            <person name="Young N.D."/>
            <person name="Nejsum P."/>
            <person name="von Samson-Himmelstjerna G."/>
            <person name="Boag P.R."/>
            <person name="Tan P."/>
            <person name="Li Q."/>
            <person name="Min J."/>
            <person name="Yang Y."/>
            <person name="Wang X."/>
            <person name="Fang X."/>
            <person name="Hall R.S."/>
            <person name="Hofmann A."/>
            <person name="Sternberg P.W."/>
            <person name="Jex A.R."/>
            <person name="Gasser R.B."/>
        </authorList>
    </citation>
    <scope>NUCLEOTIDE SEQUENCE [LARGE SCALE GENOMIC DNA]</scope>
    <source>
        <strain evidence="14">PN_DK_2014</strain>
    </source>
</reference>
<dbReference type="OrthoDB" id="196264at2759"/>
<keyword evidence="6" id="KW-0333">Golgi apparatus</keyword>
<sequence length="708" mass="79251">MHIQVSGLTRQTNALAKRRGISLRPYTQSSAKFYCSQHRVTTKTAGVLKSVTGIYGRIDNETTKLPLIEPEGSGSEVEEKRSSLAIFFILLVIVLATLLVHVIIVSKFYYVPESLAIVMLGAFIGFVLSYSERDWREVESFSPSVFFLVLLPPIIFESGYNLHKAIFFILLVIVLATLLVHVIIVSKFYYVPESLAIVMLGAFIGFVLSYSERDWREVESFSPSVFFLVLLPPIIFESGYNLHKGDFFANIFPILTFAIIGTAISAFVIGSSLYILGQADLISRLTAVESFAFGSMISAVDPVATLAIFQALNVEPILYMLVFGESMLNDAVAIVLTSTALEVAHPTMSSLSTGRTLWVALFRFTYVFFVSAFLGAAIGFVSALLFKHVDLRKTPSLEFALLLVFAYLPYGLAEAISLSGIMAILFCSITMSQYTHFSISPVTQITMQQTFRTLAFVAETCTFAYLGMALFTIKLVFHPMFIIWSILLCFISRALNVFPLSFLVNQCRQVQISLKNQFIMWFSGMRGAVAFALALHMSIENETTKRMLLTTTLFITLFTIVFLGGSTLPLMKVLNEVLPERSSLHKRKRSRRRRERKRKKSPVLLSKTQEMFIFDQSEQMTSAAEEVGTTVRRQSVNPPPNVVSRFNERFVKPLFVRKFTSQEMLENRMKLRSVACEVLNEGNGAAQIAAEQSSSDELFGVATDPLLR</sequence>
<keyword evidence="5 12" id="KW-1133">Transmembrane helix</keyword>
<evidence type="ECO:0000313" key="15">
    <source>
        <dbReference type="Proteomes" id="UP000031036"/>
    </source>
</evidence>
<comment type="subcellular location">
    <subcellularLocation>
        <location evidence="1">Golgi apparatus membrane</location>
        <topology evidence="1">Multi-pass membrane protein</topology>
    </subcellularLocation>
</comment>
<evidence type="ECO:0000256" key="6">
    <source>
        <dbReference type="ARBA" id="ARBA00023034"/>
    </source>
</evidence>
<protein>
    <recommendedName>
        <fullName evidence="11">Sodium/hydrogen exchanger</fullName>
    </recommendedName>
</protein>
<evidence type="ECO:0000256" key="7">
    <source>
        <dbReference type="ARBA" id="ARBA00023053"/>
    </source>
</evidence>
<dbReference type="InterPro" id="IPR006153">
    <property type="entry name" value="Cation/H_exchanger_TM"/>
</dbReference>
<evidence type="ECO:0000256" key="3">
    <source>
        <dbReference type="ARBA" id="ARBA00022449"/>
    </source>
</evidence>
<dbReference type="Pfam" id="PF00999">
    <property type="entry name" value="Na_H_Exchanger"/>
    <property type="match status" value="1"/>
</dbReference>
<evidence type="ECO:0000256" key="5">
    <source>
        <dbReference type="ARBA" id="ARBA00022989"/>
    </source>
</evidence>
<feature type="transmembrane region" description="Helical" evidence="12">
    <location>
        <begin position="110"/>
        <end position="128"/>
    </location>
</feature>
<evidence type="ECO:0000256" key="8">
    <source>
        <dbReference type="ARBA" id="ARBA00023065"/>
    </source>
</evidence>
<organism evidence="14 15">
    <name type="scientific">Toxocara canis</name>
    <name type="common">Canine roundworm</name>
    <dbReference type="NCBI Taxonomy" id="6265"/>
    <lineage>
        <taxon>Eukaryota</taxon>
        <taxon>Metazoa</taxon>
        <taxon>Ecdysozoa</taxon>
        <taxon>Nematoda</taxon>
        <taxon>Chromadorea</taxon>
        <taxon>Rhabditida</taxon>
        <taxon>Spirurina</taxon>
        <taxon>Ascaridomorpha</taxon>
        <taxon>Ascaridoidea</taxon>
        <taxon>Toxocaridae</taxon>
        <taxon>Toxocara</taxon>
    </lineage>
</organism>
<feature type="transmembrane region" description="Helical" evidence="12">
    <location>
        <begin position="518"/>
        <end position="535"/>
    </location>
</feature>
<feature type="transmembrane region" description="Helical" evidence="12">
    <location>
        <begin position="84"/>
        <end position="104"/>
    </location>
</feature>
<keyword evidence="4 11" id="KW-0812">Transmembrane</keyword>
<gene>
    <name evidence="14" type="primary">Slc9a8</name>
    <name evidence="14" type="ORF">Tcan_08833</name>
</gene>
<evidence type="ECO:0000256" key="1">
    <source>
        <dbReference type="ARBA" id="ARBA00004653"/>
    </source>
</evidence>
<keyword evidence="9 12" id="KW-0472">Membrane</keyword>
<feature type="transmembrane region" description="Helical" evidence="12">
    <location>
        <begin position="162"/>
        <end position="183"/>
    </location>
</feature>
<dbReference type="GO" id="GO:0000139">
    <property type="term" value="C:Golgi membrane"/>
    <property type="evidence" value="ECO:0007669"/>
    <property type="project" value="UniProtKB-SubCell"/>
</dbReference>
<keyword evidence="2 11" id="KW-0813">Transport</keyword>
<keyword evidence="10 11" id="KW-0739">Sodium transport</keyword>
<evidence type="ECO:0000313" key="14">
    <source>
        <dbReference type="EMBL" id="KHN71943.1"/>
    </source>
</evidence>
<accession>A0A0B2URC1</accession>
<dbReference type="GO" id="GO:0051453">
    <property type="term" value="P:regulation of intracellular pH"/>
    <property type="evidence" value="ECO:0007669"/>
    <property type="project" value="TreeGrafter"/>
</dbReference>
<dbReference type="PANTHER" id="PTHR10110">
    <property type="entry name" value="SODIUM/HYDROGEN EXCHANGER"/>
    <property type="match status" value="1"/>
</dbReference>
<dbReference type="Proteomes" id="UP000031036">
    <property type="component" value="Unassembled WGS sequence"/>
</dbReference>
<dbReference type="STRING" id="6265.A0A0B2URC1"/>
<comment type="similarity">
    <text evidence="11">Belongs to the monovalent cation:proton antiporter 1 (CPA1) transporter (TC 2.A.36) family.</text>
</comment>
<feature type="transmembrane region" description="Helical" evidence="12">
    <location>
        <begin position="451"/>
        <end position="473"/>
    </location>
</feature>
<keyword evidence="3 11" id="KW-0050">Antiport</keyword>
<evidence type="ECO:0000256" key="9">
    <source>
        <dbReference type="ARBA" id="ARBA00023136"/>
    </source>
</evidence>
<dbReference type="GO" id="GO:0015385">
    <property type="term" value="F:sodium:proton antiporter activity"/>
    <property type="evidence" value="ECO:0007669"/>
    <property type="project" value="InterPro"/>
</dbReference>
<dbReference type="EMBL" id="JPKZ01004123">
    <property type="protein sequence ID" value="KHN71943.1"/>
    <property type="molecule type" value="Genomic_DNA"/>
</dbReference>
<evidence type="ECO:0000259" key="13">
    <source>
        <dbReference type="Pfam" id="PF00999"/>
    </source>
</evidence>
<feature type="transmembrane region" description="Helical" evidence="12">
    <location>
        <begin position="190"/>
        <end position="209"/>
    </location>
</feature>
<keyword evidence="8 11" id="KW-0406">Ion transport</keyword>
<dbReference type="InterPro" id="IPR018422">
    <property type="entry name" value="Cation/H_exchanger_CPA1"/>
</dbReference>
<dbReference type="PRINTS" id="PR01084">
    <property type="entry name" value="NAHEXCHNGR"/>
</dbReference>
<evidence type="ECO:0000256" key="2">
    <source>
        <dbReference type="ARBA" id="ARBA00022448"/>
    </source>
</evidence>
<evidence type="ECO:0000256" key="4">
    <source>
        <dbReference type="ARBA" id="ARBA00022692"/>
    </source>
</evidence>
<evidence type="ECO:0000256" key="11">
    <source>
        <dbReference type="RuleBase" id="RU003722"/>
    </source>
</evidence>
<dbReference type="GO" id="GO:0015386">
    <property type="term" value="F:potassium:proton antiporter activity"/>
    <property type="evidence" value="ECO:0007669"/>
    <property type="project" value="TreeGrafter"/>
</dbReference>
<evidence type="ECO:0000256" key="10">
    <source>
        <dbReference type="ARBA" id="ARBA00023201"/>
    </source>
</evidence>
<name>A0A0B2URC1_TOXCA</name>
<feature type="transmembrane region" description="Helical" evidence="12">
    <location>
        <begin position="247"/>
        <end position="270"/>
    </location>
</feature>